<evidence type="ECO:0000259" key="10">
    <source>
        <dbReference type="PROSITE" id="PS50262"/>
    </source>
</evidence>
<keyword evidence="7 8" id="KW-0807">Transducer</keyword>
<dbReference type="InterPro" id="IPR000276">
    <property type="entry name" value="GPCR_Rhodpsn"/>
</dbReference>
<dbReference type="Gene3D" id="1.20.1070.10">
    <property type="entry name" value="Rhodopsin 7-helix transmembrane proteins"/>
    <property type="match status" value="1"/>
</dbReference>
<dbReference type="GeneID" id="106808129"/>
<feature type="transmembrane region" description="Helical" evidence="9">
    <location>
        <begin position="64"/>
        <end position="89"/>
    </location>
</feature>
<evidence type="ECO:0000256" key="6">
    <source>
        <dbReference type="ARBA" id="ARBA00023170"/>
    </source>
</evidence>
<comment type="similarity">
    <text evidence="8">Belongs to the G-protein coupled receptor 1 family.</text>
</comment>
<evidence type="ECO:0000313" key="11">
    <source>
        <dbReference type="Proteomes" id="UP000695022"/>
    </source>
</evidence>
<evidence type="ECO:0000256" key="1">
    <source>
        <dbReference type="ARBA" id="ARBA00004141"/>
    </source>
</evidence>
<dbReference type="InterPro" id="IPR017452">
    <property type="entry name" value="GPCR_Rhodpsn_7TM"/>
</dbReference>
<sequence>MSSVAHSRVSAPLELTTMEKATAYVLTTASSPPLLMTGATANHSRYDELYSMPAYTLLQSLNRYYTPVIIAVGVFGNLLSFVVFIFTYLNTRSSSYYLAALALADTLYLLTLLMVWITDMGVNIYHNNGWCQLLIYSSSVCSFLSVWFIVAFTVERFIAVRYPLHRPSMCTVSRAKMVIAALTVSGMVMYSYVMWTAGMVDIENGSGLTACGLLPVHAYAQSALNHVDTFLTLILPFVTVLVLNVLITIQIVHFNRKCVELEPKFAQQHTNIVSSRTHISIAKLLLLISTIFILLNTPSYVIRIHVFVRTLAGGDDDDVGDVMSTTEMLLQSYFNLLYYTNFSVNFVLYSVCGINFRRALVRLLREKLGAAEYTKNTHRYK</sequence>
<feature type="transmembrane region" description="Helical" evidence="9">
    <location>
        <begin position="284"/>
        <end position="302"/>
    </location>
</feature>
<evidence type="ECO:0000256" key="2">
    <source>
        <dbReference type="ARBA" id="ARBA00022692"/>
    </source>
</evidence>
<dbReference type="PROSITE" id="PS50262">
    <property type="entry name" value="G_PROTEIN_RECEP_F1_2"/>
    <property type="match status" value="1"/>
</dbReference>
<keyword evidence="3 9" id="KW-1133">Transmembrane helix</keyword>
<evidence type="ECO:0000256" key="5">
    <source>
        <dbReference type="ARBA" id="ARBA00023136"/>
    </source>
</evidence>
<protein>
    <submittedName>
        <fullName evidence="12">Neuropeptides capa receptor-like</fullName>
    </submittedName>
</protein>
<feature type="transmembrane region" description="Helical" evidence="9">
    <location>
        <begin position="133"/>
        <end position="154"/>
    </location>
</feature>
<keyword evidence="6 8" id="KW-0675">Receptor</keyword>
<reference evidence="12" key="1">
    <citation type="submission" date="2025-08" db="UniProtKB">
        <authorList>
            <consortium name="RefSeq"/>
        </authorList>
    </citation>
    <scope>IDENTIFICATION</scope>
</reference>
<dbReference type="Pfam" id="PF00001">
    <property type="entry name" value="7tm_1"/>
    <property type="match status" value="1"/>
</dbReference>
<dbReference type="PROSITE" id="PS00237">
    <property type="entry name" value="G_PROTEIN_RECEP_F1_1"/>
    <property type="match status" value="1"/>
</dbReference>
<dbReference type="PANTHER" id="PTHR24243:SF230">
    <property type="entry name" value="G-PROTEIN COUPLED RECEPTORS FAMILY 1 PROFILE DOMAIN-CONTAINING PROTEIN"/>
    <property type="match status" value="1"/>
</dbReference>
<keyword evidence="2 8" id="KW-0812">Transmembrane</keyword>
<dbReference type="RefSeq" id="XP_014666195.1">
    <property type="nucleotide sequence ID" value="XM_014810709.1"/>
</dbReference>
<keyword evidence="4 8" id="KW-0297">G-protein coupled receptor</keyword>
<dbReference type="PRINTS" id="PR00237">
    <property type="entry name" value="GPCRRHODOPSN"/>
</dbReference>
<feature type="domain" description="G-protein coupled receptors family 1 profile" evidence="10">
    <location>
        <begin position="76"/>
        <end position="349"/>
    </location>
</feature>
<dbReference type="SUPFAM" id="SSF81321">
    <property type="entry name" value="Family A G protein-coupled receptor-like"/>
    <property type="match status" value="1"/>
</dbReference>
<evidence type="ECO:0000256" key="9">
    <source>
        <dbReference type="SAM" id="Phobius"/>
    </source>
</evidence>
<evidence type="ECO:0000256" key="7">
    <source>
        <dbReference type="ARBA" id="ARBA00023224"/>
    </source>
</evidence>
<accession>A0ABM1E1X4</accession>
<evidence type="ECO:0000256" key="8">
    <source>
        <dbReference type="RuleBase" id="RU000688"/>
    </source>
</evidence>
<evidence type="ECO:0000256" key="4">
    <source>
        <dbReference type="ARBA" id="ARBA00023040"/>
    </source>
</evidence>
<feature type="transmembrane region" description="Helical" evidence="9">
    <location>
        <begin position="96"/>
        <end position="117"/>
    </location>
</feature>
<gene>
    <name evidence="12" type="primary">LOC106808129</name>
</gene>
<feature type="transmembrane region" description="Helical" evidence="9">
    <location>
        <begin position="336"/>
        <end position="356"/>
    </location>
</feature>
<organism evidence="11 12">
    <name type="scientific">Priapulus caudatus</name>
    <name type="common">Priapulid worm</name>
    <dbReference type="NCBI Taxonomy" id="37621"/>
    <lineage>
        <taxon>Eukaryota</taxon>
        <taxon>Metazoa</taxon>
        <taxon>Ecdysozoa</taxon>
        <taxon>Scalidophora</taxon>
        <taxon>Priapulida</taxon>
        <taxon>Priapulimorpha</taxon>
        <taxon>Priapulimorphida</taxon>
        <taxon>Priapulidae</taxon>
        <taxon>Priapulus</taxon>
    </lineage>
</organism>
<keyword evidence="11" id="KW-1185">Reference proteome</keyword>
<proteinExistence type="inferred from homology"/>
<name>A0ABM1E1X4_PRICU</name>
<feature type="transmembrane region" description="Helical" evidence="9">
    <location>
        <begin position="229"/>
        <end position="247"/>
    </location>
</feature>
<dbReference type="Proteomes" id="UP000695022">
    <property type="component" value="Unplaced"/>
</dbReference>
<evidence type="ECO:0000313" key="12">
    <source>
        <dbReference type="RefSeq" id="XP_014666195.1"/>
    </source>
</evidence>
<comment type="subcellular location">
    <subcellularLocation>
        <location evidence="1">Membrane</location>
        <topology evidence="1">Multi-pass membrane protein</topology>
    </subcellularLocation>
</comment>
<feature type="transmembrane region" description="Helical" evidence="9">
    <location>
        <begin position="175"/>
        <end position="195"/>
    </location>
</feature>
<dbReference type="PANTHER" id="PTHR24243">
    <property type="entry name" value="G-PROTEIN COUPLED RECEPTOR"/>
    <property type="match status" value="1"/>
</dbReference>
<evidence type="ECO:0000256" key="3">
    <source>
        <dbReference type="ARBA" id="ARBA00022989"/>
    </source>
</evidence>
<keyword evidence="5 9" id="KW-0472">Membrane</keyword>